<feature type="signal peptide" evidence="1">
    <location>
        <begin position="1"/>
        <end position="18"/>
    </location>
</feature>
<sequence>MVSVLGLFTFLIKIYGYGQEFDQPTLTSITAYFTAFFDY</sequence>
<name>A0A0A9C4D2_ARUDO</name>
<dbReference type="AlphaFoldDB" id="A0A0A9C4D2"/>
<reference evidence="2" key="1">
    <citation type="submission" date="2014-09" db="EMBL/GenBank/DDBJ databases">
        <authorList>
            <person name="Magalhaes I.L.F."/>
            <person name="Oliveira U."/>
            <person name="Santos F.R."/>
            <person name="Vidigal T.H.D.A."/>
            <person name="Brescovit A.D."/>
            <person name="Santos A.J."/>
        </authorList>
    </citation>
    <scope>NUCLEOTIDE SEQUENCE</scope>
    <source>
        <tissue evidence="2">Shoot tissue taken approximately 20 cm above the soil surface</tissue>
    </source>
</reference>
<accession>A0A0A9C4D2</accession>
<keyword evidence="1" id="KW-0732">Signal</keyword>
<feature type="chain" id="PRO_5002063143" evidence="1">
    <location>
        <begin position="19"/>
        <end position="39"/>
    </location>
</feature>
<protein>
    <submittedName>
        <fullName evidence="2">Uncharacterized protein</fullName>
    </submittedName>
</protein>
<evidence type="ECO:0000256" key="1">
    <source>
        <dbReference type="SAM" id="SignalP"/>
    </source>
</evidence>
<dbReference type="EMBL" id="GBRH01228582">
    <property type="protein sequence ID" value="JAD69313.1"/>
    <property type="molecule type" value="Transcribed_RNA"/>
</dbReference>
<reference evidence="2" key="2">
    <citation type="journal article" date="2015" name="Data Brief">
        <title>Shoot transcriptome of the giant reed, Arundo donax.</title>
        <authorList>
            <person name="Barrero R.A."/>
            <person name="Guerrero F.D."/>
            <person name="Moolhuijzen P."/>
            <person name="Goolsby J.A."/>
            <person name="Tidwell J."/>
            <person name="Bellgard S.E."/>
            <person name="Bellgard M.I."/>
        </authorList>
    </citation>
    <scope>NUCLEOTIDE SEQUENCE</scope>
    <source>
        <tissue evidence="2">Shoot tissue taken approximately 20 cm above the soil surface</tissue>
    </source>
</reference>
<organism evidence="2">
    <name type="scientific">Arundo donax</name>
    <name type="common">Giant reed</name>
    <name type="synonym">Donax arundinaceus</name>
    <dbReference type="NCBI Taxonomy" id="35708"/>
    <lineage>
        <taxon>Eukaryota</taxon>
        <taxon>Viridiplantae</taxon>
        <taxon>Streptophyta</taxon>
        <taxon>Embryophyta</taxon>
        <taxon>Tracheophyta</taxon>
        <taxon>Spermatophyta</taxon>
        <taxon>Magnoliopsida</taxon>
        <taxon>Liliopsida</taxon>
        <taxon>Poales</taxon>
        <taxon>Poaceae</taxon>
        <taxon>PACMAD clade</taxon>
        <taxon>Arundinoideae</taxon>
        <taxon>Arundineae</taxon>
        <taxon>Arundo</taxon>
    </lineage>
</organism>
<evidence type="ECO:0000313" key="2">
    <source>
        <dbReference type="EMBL" id="JAD69313.1"/>
    </source>
</evidence>
<proteinExistence type="predicted"/>